<dbReference type="InterPro" id="IPR001387">
    <property type="entry name" value="Cro/C1-type_HTH"/>
</dbReference>
<dbReference type="InterPro" id="IPR050807">
    <property type="entry name" value="TransReg_Diox_bact_type"/>
</dbReference>
<dbReference type="InterPro" id="IPR011051">
    <property type="entry name" value="RmlC_Cupin_sf"/>
</dbReference>
<dbReference type="Pfam" id="PF07883">
    <property type="entry name" value="Cupin_2"/>
    <property type="match status" value="1"/>
</dbReference>
<feature type="domain" description="HTH cro/C1-type" evidence="2">
    <location>
        <begin position="8"/>
        <end position="62"/>
    </location>
</feature>
<dbReference type="Gene3D" id="1.10.260.40">
    <property type="entry name" value="lambda repressor-like DNA-binding domains"/>
    <property type="match status" value="1"/>
</dbReference>
<evidence type="ECO:0000259" key="2">
    <source>
        <dbReference type="PROSITE" id="PS50943"/>
    </source>
</evidence>
<gene>
    <name evidence="3" type="ORF">JOC86_003873</name>
</gene>
<evidence type="ECO:0000313" key="3">
    <source>
        <dbReference type="EMBL" id="MBM7587300.1"/>
    </source>
</evidence>
<accession>A0ABS2NHJ2</accession>
<protein>
    <submittedName>
        <fullName evidence="3">Transcriptional regulator with XRE-family HTH domain</fullName>
    </submittedName>
</protein>
<dbReference type="InterPro" id="IPR014710">
    <property type="entry name" value="RmlC-like_jellyroll"/>
</dbReference>
<dbReference type="Pfam" id="PF01381">
    <property type="entry name" value="HTH_3"/>
    <property type="match status" value="1"/>
</dbReference>
<dbReference type="PANTHER" id="PTHR46797">
    <property type="entry name" value="HTH-TYPE TRANSCRIPTIONAL REGULATOR"/>
    <property type="match status" value="1"/>
</dbReference>
<dbReference type="SUPFAM" id="SSF51182">
    <property type="entry name" value="RmlC-like cupins"/>
    <property type="match status" value="1"/>
</dbReference>
<proteinExistence type="predicted"/>
<dbReference type="PROSITE" id="PS50943">
    <property type="entry name" value="HTH_CROC1"/>
    <property type="match status" value="1"/>
</dbReference>
<keyword evidence="4" id="KW-1185">Reference proteome</keyword>
<dbReference type="SUPFAM" id="SSF47413">
    <property type="entry name" value="lambda repressor-like DNA-binding domains"/>
    <property type="match status" value="1"/>
</dbReference>
<evidence type="ECO:0000313" key="4">
    <source>
        <dbReference type="Proteomes" id="UP001646157"/>
    </source>
</evidence>
<comment type="caution">
    <text evidence="3">The sequence shown here is derived from an EMBL/GenBank/DDBJ whole genome shotgun (WGS) entry which is preliminary data.</text>
</comment>
<dbReference type="RefSeq" id="WP_239587702.1">
    <property type="nucleotide sequence ID" value="NZ_JAFBDZ010000004.1"/>
</dbReference>
<dbReference type="InterPro" id="IPR010982">
    <property type="entry name" value="Lambda_DNA-bd_dom_sf"/>
</dbReference>
<keyword evidence="1" id="KW-0238">DNA-binding</keyword>
<sequence>MEPIGKRIKLERNKKGWTLNTLALEVGITSSLLSQIEKGKASPSIKSLRLISQALDVPMFTFFLEENSNDALVVRKDQRKIISNPKMNQVSYELLSPDLKSDIEFAFMTVPAGTASSDELMEHLGEEAAFVMKGTIQLELETEKIELLQGDSVKIPKTVKHRWVNHSMNDSEIIFAITPPSF</sequence>
<evidence type="ECO:0000256" key="1">
    <source>
        <dbReference type="ARBA" id="ARBA00023125"/>
    </source>
</evidence>
<dbReference type="Gene3D" id="2.60.120.10">
    <property type="entry name" value="Jelly Rolls"/>
    <property type="match status" value="1"/>
</dbReference>
<dbReference type="Proteomes" id="UP001646157">
    <property type="component" value="Unassembled WGS sequence"/>
</dbReference>
<organism evidence="3 4">
    <name type="scientific">Rossellomorea pakistanensis</name>
    <dbReference type="NCBI Taxonomy" id="992288"/>
    <lineage>
        <taxon>Bacteria</taxon>
        <taxon>Bacillati</taxon>
        <taxon>Bacillota</taxon>
        <taxon>Bacilli</taxon>
        <taxon>Bacillales</taxon>
        <taxon>Bacillaceae</taxon>
        <taxon>Rossellomorea</taxon>
    </lineage>
</organism>
<dbReference type="PANTHER" id="PTHR46797:SF19">
    <property type="entry name" value="BLL2473 PROTEIN"/>
    <property type="match status" value="1"/>
</dbReference>
<dbReference type="InterPro" id="IPR013096">
    <property type="entry name" value="Cupin_2"/>
</dbReference>
<name>A0ABS2NHJ2_9BACI</name>
<dbReference type="CDD" id="cd02209">
    <property type="entry name" value="cupin_XRE_C"/>
    <property type="match status" value="1"/>
</dbReference>
<dbReference type="SMART" id="SM00530">
    <property type="entry name" value="HTH_XRE"/>
    <property type="match status" value="1"/>
</dbReference>
<dbReference type="EMBL" id="JAFBDZ010000004">
    <property type="protein sequence ID" value="MBM7587300.1"/>
    <property type="molecule type" value="Genomic_DNA"/>
</dbReference>
<dbReference type="CDD" id="cd00093">
    <property type="entry name" value="HTH_XRE"/>
    <property type="match status" value="1"/>
</dbReference>
<reference evidence="3 4" key="1">
    <citation type="submission" date="2021-01" db="EMBL/GenBank/DDBJ databases">
        <title>Genomic Encyclopedia of Type Strains, Phase IV (KMG-IV): sequencing the most valuable type-strain genomes for metagenomic binning, comparative biology and taxonomic classification.</title>
        <authorList>
            <person name="Goeker M."/>
        </authorList>
    </citation>
    <scope>NUCLEOTIDE SEQUENCE [LARGE SCALE GENOMIC DNA]</scope>
    <source>
        <strain evidence="3 4">DSM 24834</strain>
    </source>
</reference>